<gene>
    <name evidence="6" type="ORF">ACFONL_18600</name>
</gene>
<dbReference type="PANTHER" id="PTHR43201">
    <property type="entry name" value="ACYL-COA SYNTHETASE"/>
    <property type="match status" value="1"/>
</dbReference>
<proteinExistence type="inferred from homology"/>
<evidence type="ECO:0000313" key="6">
    <source>
        <dbReference type="EMBL" id="MFC3639350.1"/>
    </source>
</evidence>
<feature type="domain" description="AMP-binding enzyme C-terminal" evidence="5">
    <location>
        <begin position="442"/>
        <end position="517"/>
    </location>
</feature>
<feature type="domain" description="AMP-dependent synthetase/ligase" evidence="4">
    <location>
        <begin position="34"/>
        <end position="392"/>
    </location>
</feature>
<comment type="caution">
    <text evidence="6">The sequence shown here is derived from an EMBL/GenBank/DDBJ whole genome shotgun (WGS) entry which is preliminary data.</text>
</comment>
<dbReference type="InterPro" id="IPR045851">
    <property type="entry name" value="AMP-bd_C_sf"/>
</dbReference>
<dbReference type="InterPro" id="IPR020845">
    <property type="entry name" value="AMP-binding_CS"/>
</dbReference>
<evidence type="ECO:0000256" key="2">
    <source>
        <dbReference type="ARBA" id="ARBA00022598"/>
    </source>
</evidence>
<dbReference type="GO" id="GO:0016874">
    <property type="term" value="F:ligase activity"/>
    <property type="evidence" value="ECO:0007669"/>
    <property type="project" value="UniProtKB-KW"/>
</dbReference>
<dbReference type="Gene3D" id="3.30.300.30">
    <property type="match status" value="1"/>
</dbReference>
<evidence type="ECO:0000256" key="3">
    <source>
        <dbReference type="SAM" id="MobiDB-lite"/>
    </source>
</evidence>
<evidence type="ECO:0000259" key="4">
    <source>
        <dbReference type="Pfam" id="PF00501"/>
    </source>
</evidence>
<dbReference type="RefSeq" id="WP_191319353.1">
    <property type="nucleotide sequence ID" value="NZ_BNCG01000007.1"/>
</dbReference>
<organism evidence="6 7">
    <name type="scientific">Camelimonas fluminis</name>
    <dbReference type="NCBI Taxonomy" id="1576911"/>
    <lineage>
        <taxon>Bacteria</taxon>
        <taxon>Pseudomonadati</taxon>
        <taxon>Pseudomonadota</taxon>
        <taxon>Alphaproteobacteria</taxon>
        <taxon>Hyphomicrobiales</taxon>
        <taxon>Chelatococcaceae</taxon>
        <taxon>Camelimonas</taxon>
    </lineage>
</organism>
<evidence type="ECO:0000256" key="1">
    <source>
        <dbReference type="ARBA" id="ARBA00006432"/>
    </source>
</evidence>
<dbReference type="PANTHER" id="PTHR43201:SF5">
    <property type="entry name" value="MEDIUM-CHAIN ACYL-COA LIGASE ACSF2, MITOCHONDRIAL"/>
    <property type="match status" value="1"/>
</dbReference>
<evidence type="ECO:0000259" key="5">
    <source>
        <dbReference type="Pfam" id="PF13193"/>
    </source>
</evidence>
<dbReference type="Gene3D" id="3.40.50.12780">
    <property type="entry name" value="N-terminal domain of ligase-like"/>
    <property type="match status" value="1"/>
</dbReference>
<reference evidence="7" key="1">
    <citation type="journal article" date="2019" name="Int. J. Syst. Evol. Microbiol.">
        <title>The Global Catalogue of Microorganisms (GCM) 10K type strain sequencing project: providing services to taxonomists for standard genome sequencing and annotation.</title>
        <authorList>
            <consortium name="The Broad Institute Genomics Platform"/>
            <consortium name="The Broad Institute Genome Sequencing Center for Infectious Disease"/>
            <person name="Wu L."/>
            <person name="Ma J."/>
        </authorList>
    </citation>
    <scope>NUCLEOTIDE SEQUENCE [LARGE SCALE GENOMIC DNA]</scope>
    <source>
        <strain evidence="7">KCTC 42282</strain>
    </source>
</reference>
<evidence type="ECO:0000313" key="7">
    <source>
        <dbReference type="Proteomes" id="UP001595704"/>
    </source>
</evidence>
<name>A0ABV7ULN3_9HYPH</name>
<feature type="region of interest" description="Disordered" evidence="3">
    <location>
        <begin position="1"/>
        <end position="20"/>
    </location>
</feature>
<keyword evidence="7" id="KW-1185">Reference proteome</keyword>
<dbReference type="InterPro" id="IPR025110">
    <property type="entry name" value="AMP-bd_C"/>
</dbReference>
<dbReference type="Pfam" id="PF13193">
    <property type="entry name" value="AMP-binding_C"/>
    <property type="match status" value="1"/>
</dbReference>
<dbReference type="Proteomes" id="UP001595704">
    <property type="component" value="Unassembled WGS sequence"/>
</dbReference>
<keyword evidence="2 6" id="KW-0436">Ligase</keyword>
<comment type="similarity">
    <text evidence="1">Belongs to the ATP-dependent AMP-binding enzyme family.</text>
</comment>
<accession>A0ABV7ULN3</accession>
<sequence>MGLGDKRNSSGGSDTPRAWKDIDDCQVSDWIASNASYFPHKIATVDLHSGRRHTYSQMHERVARVAGLLQAWGVGKGDRVAVLSMNSTDMLDIQYGCWRVGAIYLPLNFRLTASELTFIVNDASPEVMFFDETFAATVAELRSTTGVAHWTGMDGRGGASEFETALAAATPVCQMVDLKPADLCMIMYSSGTTGLPKGVTFNYAMTNAFVLNTAPGFLASHDMVGLSVMPLFHIGGTNAFSVTTLFLGGTTIIMRAFDPGEALDVFNDPELGVTHFLGVPAIFNALKEHPKNAATDFSRLRYTVAGAETIPEELVHWWHKRGLVIQELYGMTESGGAVCVLAPHDIPRMIGAAGQAQRHCRIQITRGDGSQADPDELGEIWLRGATVTSGYWNRPEANDEAFVDGWFRSGDIGRMDADGYVYVEDRLKDMYISGGENVYPAEIENVLYGMPEIAELAVIGVPDDRWGEVGCAVVVPRPGQEVTIDAIRARCDGRLARFKQPVHLVEMESLPRNPTGKVLKFQLRKMARDMLAG</sequence>
<protein>
    <submittedName>
        <fullName evidence="6">Long-chain fatty acid--CoA ligase</fullName>
    </submittedName>
</protein>
<dbReference type="InterPro" id="IPR042099">
    <property type="entry name" value="ANL_N_sf"/>
</dbReference>
<dbReference type="EMBL" id="JBHRYC010000093">
    <property type="protein sequence ID" value="MFC3639350.1"/>
    <property type="molecule type" value="Genomic_DNA"/>
</dbReference>
<dbReference type="SUPFAM" id="SSF56801">
    <property type="entry name" value="Acetyl-CoA synthetase-like"/>
    <property type="match status" value="1"/>
</dbReference>
<dbReference type="CDD" id="cd17631">
    <property type="entry name" value="FACL_FadD13-like"/>
    <property type="match status" value="1"/>
</dbReference>
<dbReference type="InterPro" id="IPR000873">
    <property type="entry name" value="AMP-dep_synth/lig_dom"/>
</dbReference>
<dbReference type="PROSITE" id="PS00455">
    <property type="entry name" value="AMP_BINDING"/>
    <property type="match status" value="1"/>
</dbReference>
<dbReference type="Pfam" id="PF00501">
    <property type="entry name" value="AMP-binding"/>
    <property type="match status" value="1"/>
</dbReference>